<feature type="transmembrane region" description="Helical" evidence="7">
    <location>
        <begin position="112"/>
        <end position="133"/>
    </location>
</feature>
<dbReference type="SUPFAM" id="SSF103473">
    <property type="entry name" value="MFS general substrate transporter"/>
    <property type="match status" value="1"/>
</dbReference>
<reference evidence="9 10" key="1">
    <citation type="submission" date="2020-08" db="EMBL/GenBank/DDBJ databases">
        <title>Whole genome shotgun sequence of Actinoplanes ianthinogenes NBRC 13996.</title>
        <authorList>
            <person name="Komaki H."/>
            <person name="Tamura T."/>
        </authorList>
    </citation>
    <scope>NUCLEOTIDE SEQUENCE [LARGE SCALE GENOMIC DNA]</scope>
    <source>
        <strain evidence="9 10">NBRC 13996</strain>
    </source>
</reference>
<feature type="domain" description="Major facilitator superfamily (MFS) profile" evidence="8">
    <location>
        <begin position="1"/>
        <end position="200"/>
    </location>
</feature>
<evidence type="ECO:0000313" key="10">
    <source>
        <dbReference type="Proteomes" id="UP000676967"/>
    </source>
</evidence>
<evidence type="ECO:0000256" key="4">
    <source>
        <dbReference type="ARBA" id="ARBA00022692"/>
    </source>
</evidence>
<proteinExistence type="predicted"/>
<dbReference type="InterPro" id="IPR036259">
    <property type="entry name" value="MFS_trans_sf"/>
</dbReference>
<protein>
    <submittedName>
        <fullName evidence="9">MFS transporter</fullName>
    </submittedName>
</protein>
<sequence length="435" mass="45905">MPLPQSAATPRPAPAPIWRAPGLARLFGSLTISQLGGAVTGVALPIFLLDRFGMGLEFGLTLAVRLIPNILLGTVVAEVVRRRDARVVAVLASVASALIAIAIPFAGALWQIQVLSFLIGLTSMFLAPARLALRTRVTPEGRELAANGLIVTAQRVASLLGPLVAGPILVLTDIATLFFVEGVMALIAAALLLGPFPASKDVPEPDAEPRAKLGGSPPALLRRLFVTNPRDLFAMVRGDGMVLGLTLTAFTYVFVVGLNSVFVPAFAHIRFPEIDGMFGYLIAALGLGGAAGGLLAGRLVRFNPGLMYILGNVLEAVCWLFLLLAHQPAVAIGILVVGGILESVATAVYMAEVQARFTERELTHYYSMLLPTNDLFVLLGATLAGLLVAPGRLGVSVALIAFMMAVPILLLTRTFFTPRPARSEDRRPETVASLA</sequence>
<evidence type="ECO:0000256" key="3">
    <source>
        <dbReference type="ARBA" id="ARBA00022475"/>
    </source>
</evidence>
<keyword evidence="10" id="KW-1185">Reference proteome</keyword>
<evidence type="ECO:0000256" key="6">
    <source>
        <dbReference type="ARBA" id="ARBA00023136"/>
    </source>
</evidence>
<evidence type="ECO:0000313" key="9">
    <source>
        <dbReference type="EMBL" id="BCJ39690.1"/>
    </source>
</evidence>
<feature type="transmembrane region" description="Helical" evidence="7">
    <location>
        <begin position="363"/>
        <end position="389"/>
    </location>
</feature>
<feature type="transmembrane region" description="Helical" evidence="7">
    <location>
        <begin position="60"/>
        <end position="80"/>
    </location>
</feature>
<feature type="transmembrane region" description="Helical" evidence="7">
    <location>
        <begin position="395"/>
        <end position="416"/>
    </location>
</feature>
<feature type="transmembrane region" description="Helical" evidence="7">
    <location>
        <begin position="87"/>
        <end position="106"/>
    </location>
</feature>
<keyword evidence="6 7" id="KW-0472">Membrane</keyword>
<feature type="transmembrane region" description="Helical" evidence="7">
    <location>
        <begin position="26"/>
        <end position="48"/>
    </location>
</feature>
<evidence type="ECO:0000256" key="7">
    <source>
        <dbReference type="SAM" id="Phobius"/>
    </source>
</evidence>
<feature type="transmembrane region" description="Helical" evidence="7">
    <location>
        <begin position="330"/>
        <end position="351"/>
    </location>
</feature>
<comment type="subcellular location">
    <subcellularLocation>
        <location evidence="1">Cell membrane</location>
        <topology evidence="1">Multi-pass membrane protein</topology>
    </subcellularLocation>
</comment>
<name>A0ABM7LK93_9ACTN</name>
<dbReference type="InterPro" id="IPR011701">
    <property type="entry name" value="MFS"/>
</dbReference>
<keyword evidence="2" id="KW-0813">Transport</keyword>
<evidence type="ECO:0000256" key="1">
    <source>
        <dbReference type="ARBA" id="ARBA00004651"/>
    </source>
</evidence>
<feature type="transmembrane region" description="Helical" evidence="7">
    <location>
        <begin position="174"/>
        <end position="193"/>
    </location>
</feature>
<feature type="transmembrane region" description="Helical" evidence="7">
    <location>
        <begin position="278"/>
        <end position="299"/>
    </location>
</feature>
<dbReference type="InterPro" id="IPR020846">
    <property type="entry name" value="MFS_dom"/>
</dbReference>
<keyword evidence="3" id="KW-1003">Cell membrane</keyword>
<dbReference type="PROSITE" id="PS50850">
    <property type="entry name" value="MFS"/>
    <property type="match status" value="1"/>
</dbReference>
<evidence type="ECO:0000256" key="2">
    <source>
        <dbReference type="ARBA" id="ARBA00022448"/>
    </source>
</evidence>
<keyword evidence="5 7" id="KW-1133">Transmembrane helix</keyword>
<organism evidence="9 10">
    <name type="scientific">Actinoplanes ianthinogenes</name>
    <dbReference type="NCBI Taxonomy" id="122358"/>
    <lineage>
        <taxon>Bacteria</taxon>
        <taxon>Bacillati</taxon>
        <taxon>Actinomycetota</taxon>
        <taxon>Actinomycetes</taxon>
        <taxon>Micromonosporales</taxon>
        <taxon>Micromonosporaceae</taxon>
        <taxon>Actinoplanes</taxon>
    </lineage>
</organism>
<dbReference type="PANTHER" id="PTHR43266:SF2">
    <property type="entry name" value="MAJOR FACILITATOR SUPERFAMILY (MFS) PROFILE DOMAIN-CONTAINING PROTEIN"/>
    <property type="match status" value="1"/>
</dbReference>
<gene>
    <name evidence="9" type="ORF">Aiant_03470</name>
</gene>
<accession>A0ABM7LK93</accession>
<keyword evidence="4 7" id="KW-0812">Transmembrane</keyword>
<dbReference type="PANTHER" id="PTHR43266">
    <property type="entry name" value="MACROLIDE-EFFLUX PROTEIN"/>
    <property type="match status" value="1"/>
</dbReference>
<evidence type="ECO:0000259" key="8">
    <source>
        <dbReference type="PROSITE" id="PS50850"/>
    </source>
</evidence>
<feature type="transmembrane region" description="Helical" evidence="7">
    <location>
        <begin position="242"/>
        <end position="266"/>
    </location>
</feature>
<dbReference type="Gene3D" id="1.20.1250.20">
    <property type="entry name" value="MFS general substrate transporter like domains"/>
    <property type="match status" value="2"/>
</dbReference>
<evidence type="ECO:0000256" key="5">
    <source>
        <dbReference type="ARBA" id="ARBA00022989"/>
    </source>
</evidence>
<dbReference type="RefSeq" id="WP_189335622.1">
    <property type="nucleotide sequence ID" value="NZ_AP023356.1"/>
</dbReference>
<dbReference type="Pfam" id="PF07690">
    <property type="entry name" value="MFS_1"/>
    <property type="match status" value="1"/>
</dbReference>
<dbReference type="EMBL" id="AP023356">
    <property type="protein sequence ID" value="BCJ39690.1"/>
    <property type="molecule type" value="Genomic_DNA"/>
</dbReference>
<dbReference type="Proteomes" id="UP000676967">
    <property type="component" value="Chromosome"/>
</dbReference>
<feature type="transmembrane region" description="Helical" evidence="7">
    <location>
        <begin position="306"/>
        <end position="324"/>
    </location>
</feature>